<comment type="caution">
    <text evidence="8">The sequence shown here is derived from an EMBL/GenBank/DDBJ whole genome shotgun (WGS) entry which is preliminary data.</text>
</comment>
<dbReference type="Proteomes" id="UP001427805">
    <property type="component" value="Unassembled WGS sequence"/>
</dbReference>
<keyword evidence="4 5" id="KW-0326">Glycosidase</keyword>
<dbReference type="EC" id="3.2.1.14" evidence="2"/>
<evidence type="ECO:0000256" key="1">
    <source>
        <dbReference type="ARBA" id="ARBA00000822"/>
    </source>
</evidence>
<evidence type="ECO:0000313" key="9">
    <source>
        <dbReference type="Proteomes" id="UP001427805"/>
    </source>
</evidence>
<comment type="similarity">
    <text evidence="6">Belongs to the glycosyl hydrolase 18 family.</text>
</comment>
<dbReference type="SUPFAM" id="SSF51445">
    <property type="entry name" value="(Trans)glycosidases"/>
    <property type="match status" value="1"/>
</dbReference>
<evidence type="ECO:0000313" key="8">
    <source>
        <dbReference type="EMBL" id="MEN3745969.1"/>
    </source>
</evidence>
<dbReference type="InterPro" id="IPR050314">
    <property type="entry name" value="Glycosyl_Hydrlase_18"/>
</dbReference>
<evidence type="ECO:0000256" key="6">
    <source>
        <dbReference type="RuleBase" id="RU004453"/>
    </source>
</evidence>
<evidence type="ECO:0000256" key="4">
    <source>
        <dbReference type="ARBA" id="ARBA00023295"/>
    </source>
</evidence>
<dbReference type="PROSITE" id="PS51910">
    <property type="entry name" value="GH18_2"/>
    <property type="match status" value="1"/>
</dbReference>
<dbReference type="Gene3D" id="3.20.20.80">
    <property type="entry name" value="Glycosidases"/>
    <property type="match status" value="1"/>
</dbReference>
<name>A0ABV0B2Z9_9SPHN</name>
<sequence length="334" mass="35419">MFLTAASAGSAQARPVLVGYLPAFKGLVSKVATTPIDGYTHINIAFANPDPSGRLVRSGRMTCMEDGAQDHVTVAQLRDATTRLRAKGAKVLLSVAGGILPRCAGDWSALTGAGARDRLVRELLAVVEAAGLDGIDIDIEGELLTKIDRQGNYTPFIAALSKALKARSKLLTVATASYEGGMIPVGSIPYFDLVMAMSYDAIGPSWGTPGSEHATPAQAKHDVALWLDRGVAPERLVLGVPFYGYGFGSYPPHLDFRDLLTTYPDKALGDDVIGKACAGCDYVSFNSVATIRRKAALARARAGGVMVWEITQDSDTQLLARTIASQLYETSTPN</sequence>
<dbReference type="InterPro" id="IPR001579">
    <property type="entry name" value="Glyco_hydro_18_chit_AS"/>
</dbReference>
<gene>
    <name evidence="8" type="ORF">TPR58_02230</name>
</gene>
<comment type="catalytic activity">
    <reaction evidence="1">
        <text>Random endo-hydrolysis of N-acetyl-beta-D-glucosaminide (1-&gt;4)-beta-linkages in chitin and chitodextrins.</text>
        <dbReference type="EC" id="3.2.1.14"/>
    </reaction>
</comment>
<proteinExistence type="inferred from homology"/>
<reference evidence="8 9" key="1">
    <citation type="submission" date="2024-05" db="EMBL/GenBank/DDBJ databases">
        <title>Sphingomonas sp. HF-S3 16S ribosomal RNA gene Genome sequencing and assembly.</title>
        <authorList>
            <person name="Lee H."/>
        </authorList>
    </citation>
    <scope>NUCLEOTIDE SEQUENCE [LARGE SCALE GENOMIC DNA]</scope>
    <source>
        <strain evidence="8 9">HF-S3</strain>
    </source>
</reference>
<dbReference type="EMBL" id="JBDIZK010000001">
    <property type="protein sequence ID" value="MEN3745969.1"/>
    <property type="molecule type" value="Genomic_DNA"/>
</dbReference>
<dbReference type="InterPro" id="IPR011583">
    <property type="entry name" value="Chitinase_II/V-like_cat"/>
</dbReference>
<dbReference type="PROSITE" id="PS01095">
    <property type="entry name" value="GH18_1"/>
    <property type="match status" value="1"/>
</dbReference>
<dbReference type="InterPro" id="IPR001223">
    <property type="entry name" value="Glyco_hydro18_cat"/>
</dbReference>
<keyword evidence="3 5" id="KW-0378">Hydrolase</keyword>
<dbReference type="PANTHER" id="PTHR11177:SF317">
    <property type="entry name" value="CHITINASE 12-RELATED"/>
    <property type="match status" value="1"/>
</dbReference>
<evidence type="ECO:0000256" key="2">
    <source>
        <dbReference type="ARBA" id="ARBA00012729"/>
    </source>
</evidence>
<dbReference type="SMART" id="SM00636">
    <property type="entry name" value="Glyco_18"/>
    <property type="match status" value="1"/>
</dbReference>
<feature type="domain" description="GH18" evidence="7">
    <location>
        <begin position="15"/>
        <end position="330"/>
    </location>
</feature>
<dbReference type="Pfam" id="PF00704">
    <property type="entry name" value="Glyco_hydro_18"/>
    <property type="match status" value="1"/>
</dbReference>
<evidence type="ECO:0000256" key="5">
    <source>
        <dbReference type="RuleBase" id="RU000489"/>
    </source>
</evidence>
<keyword evidence="9" id="KW-1185">Reference proteome</keyword>
<dbReference type="PANTHER" id="PTHR11177">
    <property type="entry name" value="CHITINASE"/>
    <property type="match status" value="1"/>
</dbReference>
<dbReference type="GO" id="GO:0016787">
    <property type="term" value="F:hydrolase activity"/>
    <property type="evidence" value="ECO:0007669"/>
    <property type="project" value="UniProtKB-KW"/>
</dbReference>
<evidence type="ECO:0000259" key="7">
    <source>
        <dbReference type="PROSITE" id="PS51910"/>
    </source>
</evidence>
<accession>A0ABV0B2Z9</accession>
<dbReference type="InterPro" id="IPR017853">
    <property type="entry name" value="GH"/>
</dbReference>
<organism evidence="8 9">
    <name type="scientific">Sphingomonas rustica</name>
    <dbReference type="NCBI Taxonomy" id="3103142"/>
    <lineage>
        <taxon>Bacteria</taxon>
        <taxon>Pseudomonadati</taxon>
        <taxon>Pseudomonadota</taxon>
        <taxon>Alphaproteobacteria</taxon>
        <taxon>Sphingomonadales</taxon>
        <taxon>Sphingomonadaceae</taxon>
        <taxon>Sphingomonas</taxon>
    </lineage>
</organism>
<evidence type="ECO:0000256" key="3">
    <source>
        <dbReference type="ARBA" id="ARBA00022801"/>
    </source>
</evidence>
<dbReference type="Gene3D" id="3.40.5.30">
    <property type="entry name" value="(Trans)glycosidases - domain 2"/>
    <property type="match status" value="1"/>
</dbReference>
<protein>
    <recommendedName>
        <fullName evidence="2">chitinase</fullName>
        <ecNumber evidence="2">3.2.1.14</ecNumber>
    </recommendedName>
</protein>